<dbReference type="InterPro" id="IPR018976">
    <property type="entry name" value="Imelysin-like"/>
</dbReference>
<feature type="signal peptide" evidence="3">
    <location>
        <begin position="1"/>
        <end position="27"/>
    </location>
</feature>
<comment type="subcellular location">
    <subcellularLocation>
        <location evidence="1">Cell envelope</location>
    </subcellularLocation>
</comment>
<dbReference type="HOGENOM" id="CLU_048993_0_0_5"/>
<dbReference type="AlphaFoldDB" id="S3I454"/>
<dbReference type="STRING" id="990285.RGCCGE502_01601"/>
<feature type="chain" id="PRO_5004509378" description="Imelysin-like domain-containing protein" evidence="3">
    <location>
        <begin position="28"/>
        <end position="426"/>
    </location>
</feature>
<comment type="caution">
    <text evidence="5">The sequence shown here is derived from an EMBL/GenBank/DDBJ whole genome shotgun (WGS) entry which is preliminary data.</text>
</comment>
<dbReference type="RefSeq" id="WP_016552412.1">
    <property type="nucleotide sequence ID" value="NZ_AEYE02000003.1"/>
</dbReference>
<evidence type="ECO:0000256" key="1">
    <source>
        <dbReference type="ARBA" id="ARBA00004196"/>
    </source>
</evidence>
<dbReference type="InterPro" id="IPR038352">
    <property type="entry name" value="Imelysin_sf"/>
</dbReference>
<dbReference type="Pfam" id="PF09375">
    <property type="entry name" value="Peptidase_M75"/>
    <property type="match status" value="1"/>
</dbReference>
<keyword evidence="6" id="KW-1185">Reference proteome</keyword>
<sequence length="426" mass="45636">MKLNKNFCAAVALAVAPTALLSIPAYAAPDAAAVVKHYADVAHAKYEDSLTTAKALDAAIDALLKDPTDKTLKAARAAWIKARIPYQQTEVYRFGNPIVDDWEGKVNAWPLDEGLIDYVDASYGTESDENSLYVANVIANKTIKIDGKDVDASKLTPEFLSGTLAEAGGVEANVATGYHAIEFLLWGQDLNGTGPGAGNRPATDYDLKNCTHGNCDRRAEYLKSASTLLVSDLQEMTNNWTADGEATKHVEADPKAGLVAILTGMGSLSYGELAGERMKLGLLLHDPEEEHDCFSDNTFNSHLNDAIGIAAAYTGDYTRADGTKMKGPSLHNLVAAKDEKLDKEMQAKLKKTLDAMQVMAKRGLNVEKYDQMIGEGNKKGNAVVQAAIDGLVDQTKTVQRVIAALDLGTVKLEGSDSLDNPGAVFQ</sequence>
<dbReference type="EMBL" id="AEYE02000003">
    <property type="protein sequence ID" value="EPE99941.1"/>
    <property type="molecule type" value="Genomic_DNA"/>
</dbReference>
<evidence type="ECO:0000259" key="4">
    <source>
        <dbReference type="Pfam" id="PF09375"/>
    </source>
</evidence>
<proteinExistence type="predicted"/>
<organism evidence="5 6">
    <name type="scientific">Rhizobium grahamii CCGE 502</name>
    <dbReference type="NCBI Taxonomy" id="990285"/>
    <lineage>
        <taxon>Bacteria</taxon>
        <taxon>Pseudomonadati</taxon>
        <taxon>Pseudomonadota</taxon>
        <taxon>Alphaproteobacteria</taxon>
        <taxon>Hyphomicrobiales</taxon>
        <taxon>Rhizobiaceae</taxon>
        <taxon>Rhizobium/Agrobacterium group</taxon>
        <taxon>Rhizobium</taxon>
    </lineage>
</organism>
<dbReference type="GO" id="GO:0030313">
    <property type="term" value="C:cell envelope"/>
    <property type="evidence" value="ECO:0007669"/>
    <property type="project" value="UniProtKB-SubCell"/>
</dbReference>
<dbReference type="CDD" id="cd14657">
    <property type="entry name" value="Imelysin_IrpA-like"/>
    <property type="match status" value="1"/>
</dbReference>
<name>S3I454_9HYPH</name>
<evidence type="ECO:0000256" key="3">
    <source>
        <dbReference type="SAM" id="SignalP"/>
    </source>
</evidence>
<dbReference type="eggNOG" id="COG3487">
    <property type="taxonomic scope" value="Bacteria"/>
</dbReference>
<protein>
    <recommendedName>
        <fullName evidence="4">Imelysin-like domain-containing protein</fullName>
    </recommendedName>
</protein>
<dbReference type="Gene3D" id="1.20.1420.20">
    <property type="entry name" value="M75 peptidase, HXXE motif"/>
    <property type="match status" value="1"/>
</dbReference>
<evidence type="ECO:0000256" key="2">
    <source>
        <dbReference type="ARBA" id="ARBA00022729"/>
    </source>
</evidence>
<evidence type="ECO:0000313" key="6">
    <source>
        <dbReference type="Proteomes" id="UP000014411"/>
    </source>
</evidence>
<keyword evidence="2 3" id="KW-0732">Signal</keyword>
<gene>
    <name evidence="5" type="ORF">RGCCGE502_01601</name>
</gene>
<accession>S3I454</accession>
<feature type="domain" description="Imelysin-like" evidence="4">
    <location>
        <begin position="42"/>
        <end position="397"/>
    </location>
</feature>
<dbReference type="Proteomes" id="UP000014411">
    <property type="component" value="Unassembled WGS sequence"/>
</dbReference>
<evidence type="ECO:0000313" key="5">
    <source>
        <dbReference type="EMBL" id="EPE99941.1"/>
    </source>
</evidence>
<reference evidence="5 6" key="1">
    <citation type="journal article" date="2012" name="J. Bacteriol.">
        <title>Genome sequence of Rhizobium grahamii CCGE502, a broad-host-range symbiont with low nodulation competitiveness in Phaseolus vulgaris.</title>
        <authorList>
            <person name="Althabegoiti M.J."/>
            <person name="Lozano L."/>
            <person name="Torres-Tejerizo G."/>
            <person name="Ormeno-Orrillo E."/>
            <person name="Rogel M.A."/>
            <person name="Gonzalez V."/>
            <person name="Martinez-Romero E."/>
        </authorList>
    </citation>
    <scope>NUCLEOTIDE SEQUENCE [LARGE SCALE GENOMIC DNA]</scope>
    <source>
        <strain evidence="5 6">CCGE 502</strain>
    </source>
</reference>